<keyword evidence="2 6" id="KW-0227">DNA damage</keyword>
<dbReference type="GO" id="GO:0000400">
    <property type="term" value="F:four-way junction DNA binding"/>
    <property type="evidence" value="ECO:0007669"/>
    <property type="project" value="UniProtKB-UniRule"/>
</dbReference>
<dbReference type="GO" id="GO:0005524">
    <property type="term" value="F:ATP binding"/>
    <property type="evidence" value="ECO:0007669"/>
    <property type="project" value="InterPro"/>
</dbReference>
<comment type="domain">
    <text evidence="6">Has three domains with a flexible linker between the domains II and III and assumes an 'L' shape. Domain III is highly mobile and contacts RuvB.</text>
</comment>
<dbReference type="AlphaFoldDB" id="A0A1F7U2Q0"/>
<comment type="subunit">
    <text evidence="6">Homotetramer. Forms an RuvA(8)-RuvB(12)-Holliday junction (HJ) complex. HJ DNA is sandwiched between 2 RuvA tetramers; dsDNA enters through RuvA and exits via RuvB. An RuvB hexamer assembles on each DNA strand where it exits the tetramer. Each RuvB hexamer is contacted by two RuvA subunits (via domain III) on 2 adjacent RuvB subunits; this complex drives branch migration. In the full resolvosome a probable DNA-RuvA(4)-RuvB(12)-RuvC(2) complex forms which resolves the HJ.</text>
</comment>
<dbReference type="InterPro" id="IPR012340">
    <property type="entry name" value="NA-bd_OB-fold"/>
</dbReference>
<evidence type="ECO:0000256" key="5">
    <source>
        <dbReference type="ARBA" id="ARBA00023204"/>
    </source>
</evidence>
<evidence type="ECO:0000256" key="6">
    <source>
        <dbReference type="HAMAP-Rule" id="MF_00031"/>
    </source>
</evidence>
<comment type="caution">
    <text evidence="6">Lacks conserved residue(s) required for the propagation of feature annotation.</text>
</comment>
<keyword evidence="8" id="KW-0347">Helicase</keyword>
<dbReference type="InterPro" id="IPR003583">
    <property type="entry name" value="Hlx-hairpin-Hlx_DNA-bd_motif"/>
</dbReference>
<evidence type="ECO:0000256" key="2">
    <source>
        <dbReference type="ARBA" id="ARBA00022763"/>
    </source>
</evidence>
<keyword evidence="1 6" id="KW-0963">Cytoplasm</keyword>
<keyword evidence="3 6" id="KW-0238">DNA-binding</keyword>
<organism evidence="8 9">
    <name type="scientific">Candidatus Uhrbacteria bacterium RIFCSPHIGHO2_02_FULL_53_13</name>
    <dbReference type="NCBI Taxonomy" id="1802389"/>
    <lineage>
        <taxon>Bacteria</taxon>
        <taxon>Candidatus Uhriibacteriota</taxon>
    </lineage>
</organism>
<feature type="domain" description="Helix-hairpin-helix DNA-binding motif class 1" evidence="7">
    <location>
        <begin position="72"/>
        <end position="91"/>
    </location>
</feature>
<reference evidence="8 9" key="1">
    <citation type="journal article" date="2016" name="Nat. Commun.">
        <title>Thousands of microbial genomes shed light on interconnected biogeochemical processes in an aquifer system.</title>
        <authorList>
            <person name="Anantharaman K."/>
            <person name="Brown C.T."/>
            <person name="Hug L.A."/>
            <person name="Sharon I."/>
            <person name="Castelle C.J."/>
            <person name="Probst A.J."/>
            <person name="Thomas B.C."/>
            <person name="Singh A."/>
            <person name="Wilkins M.J."/>
            <person name="Karaoz U."/>
            <person name="Brodie E.L."/>
            <person name="Williams K.H."/>
            <person name="Hubbard S.S."/>
            <person name="Banfield J.F."/>
        </authorList>
    </citation>
    <scope>NUCLEOTIDE SEQUENCE [LARGE SCALE GENOMIC DNA]</scope>
</reference>
<comment type="function">
    <text evidence="6">The RuvA-RuvB-RuvC complex processes Holliday junction (HJ) DNA during genetic recombination and DNA repair, while the RuvA-RuvB complex plays an important role in the rescue of blocked DNA replication forks via replication fork reversal (RFR). RuvA specifically binds to HJ cruciform DNA, conferring on it an open structure. The RuvB hexamer acts as an ATP-dependent pump, pulling dsDNA into and through the RuvAB complex. HJ branch migration allows RuvC to scan DNA until it finds its consensus sequence, where it cleaves and resolves the cruciform DNA.</text>
</comment>
<dbReference type="GO" id="GO:0006310">
    <property type="term" value="P:DNA recombination"/>
    <property type="evidence" value="ECO:0007669"/>
    <property type="project" value="UniProtKB-UniRule"/>
</dbReference>
<keyword evidence="8" id="KW-0547">Nucleotide-binding</keyword>
<keyword evidence="8" id="KW-0378">Hydrolase</keyword>
<dbReference type="Pfam" id="PF14520">
    <property type="entry name" value="HHH_5"/>
    <property type="match status" value="1"/>
</dbReference>
<dbReference type="GO" id="GO:0009378">
    <property type="term" value="F:four-way junction helicase activity"/>
    <property type="evidence" value="ECO:0007669"/>
    <property type="project" value="InterPro"/>
</dbReference>
<dbReference type="Gene3D" id="1.10.150.20">
    <property type="entry name" value="5' to 3' exonuclease, C-terminal subdomain"/>
    <property type="match status" value="1"/>
</dbReference>
<comment type="subcellular location">
    <subcellularLocation>
        <location evidence="6">Cytoplasm</location>
    </subcellularLocation>
</comment>
<dbReference type="EMBL" id="MGDX01000004">
    <property type="protein sequence ID" value="OGL71957.1"/>
    <property type="molecule type" value="Genomic_DNA"/>
</dbReference>
<dbReference type="SMART" id="SM00278">
    <property type="entry name" value="HhH1"/>
    <property type="match status" value="2"/>
</dbReference>
<name>A0A1F7U2Q0_9BACT</name>
<dbReference type="InterPro" id="IPR010994">
    <property type="entry name" value="RuvA_2-like"/>
</dbReference>
<dbReference type="SUPFAM" id="SSF47781">
    <property type="entry name" value="RuvA domain 2-like"/>
    <property type="match status" value="1"/>
</dbReference>
<keyword evidence="8" id="KW-0067">ATP-binding</keyword>
<sequence>MIMRVQGTVLERGPEWVLLHIGGIGYRVDVAATHAVDLRVGDEAVIWTHETVRDDRHELFGVRTREHLELFWKLIAVSGVGPKAAVKILGLFEVDTFCRHVMDGDAEFLTVVPGIGKKKAQKIVLELRGSIDLKADANERRIESTHVDLIEALVGMGYARAQARALAAGIPSDIVRIEDQIKAALTMVI</sequence>
<keyword evidence="5 6" id="KW-0234">DNA repair</keyword>
<comment type="similarity">
    <text evidence="6">Belongs to the RuvA family.</text>
</comment>
<dbReference type="Proteomes" id="UP000177097">
    <property type="component" value="Unassembled WGS sequence"/>
</dbReference>
<evidence type="ECO:0000256" key="3">
    <source>
        <dbReference type="ARBA" id="ARBA00023125"/>
    </source>
</evidence>
<dbReference type="STRING" id="1802389.A3C17_00930"/>
<dbReference type="NCBIfam" id="TIGR00084">
    <property type="entry name" value="ruvA"/>
    <property type="match status" value="1"/>
</dbReference>
<evidence type="ECO:0000256" key="1">
    <source>
        <dbReference type="ARBA" id="ARBA00022490"/>
    </source>
</evidence>
<dbReference type="Pfam" id="PF01330">
    <property type="entry name" value="RuvA_N"/>
    <property type="match status" value="1"/>
</dbReference>
<dbReference type="SUPFAM" id="SSF50249">
    <property type="entry name" value="Nucleic acid-binding proteins"/>
    <property type="match status" value="1"/>
</dbReference>
<dbReference type="GO" id="GO:0005737">
    <property type="term" value="C:cytoplasm"/>
    <property type="evidence" value="ECO:0007669"/>
    <property type="project" value="UniProtKB-SubCell"/>
</dbReference>
<evidence type="ECO:0000313" key="9">
    <source>
        <dbReference type="Proteomes" id="UP000177097"/>
    </source>
</evidence>
<evidence type="ECO:0000256" key="4">
    <source>
        <dbReference type="ARBA" id="ARBA00023172"/>
    </source>
</evidence>
<dbReference type="HAMAP" id="MF_00031">
    <property type="entry name" value="DNA_HJ_migration_RuvA"/>
    <property type="match status" value="1"/>
</dbReference>
<feature type="domain" description="Helix-hairpin-helix DNA-binding motif class 1" evidence="7">
    <location>
        <begin position="107"/>
        <end position="126"/>
    </location>
</feature>
<protein>
    <recommendedName>
        <fullName evidence="6">Holliday junction branch migration complex subunit RuvA</fullName>
    </recommendedName>
</protein>
<feature type="region of interest" description="Domain III" evidence="6">
    <location>
        <begin position="145"/>
        <end position="189"/>
    </location>
</feature>
<dbReference type="InterPro" id="IPR000085">
    <property type="entry name" value="RuvA"/>
</dbReference>
<evidence type="ECO:0000313" key="8">
    <source>
        <dbReference type="EMBL" id="OGL71957.1"/>
    </source>
</evidence>
<accession>A0A1F7U2Q0</accession>
<dbReference type="Gene3D" id="2.40.50.140">
    <property type="entry name" value="Nucleic acid-binding proteins"/>
    <property type="match status" value="1"/>
</dbReference>
<dbReference type="GO" id="GO:0048476">
    <property type="term" value="C:Holliday junction resolvase complex"/>
    <property type="evidence" value="ECO:0007669"/>
    <property type="project" value="UniProtKB-UniRule"/>
</dbReference>
<evidence type="ECO:0000259" key="7">
    <source>
        <dbReference type="SMART" id="SM00278"/>
    </source>
</evidence>
<dbReference type="InterPro" id="IPR013849">
    <property type="entry name" value="DNA_helicase_Holl-junc_RuvA_I"/>
</dbReference>
<proteinExistence type="inferred from homology"/>
<gene>
    <name evidence="6" type="primary">ruvA</name>
    <name evidence="8" type="ORF">A3C17_00930</name>
</gene>
<dbReference type="GO" id="GO:0006281">
    <property type="term" value="P:DNA repair"/>
    <property type="evidence" value="ECO:0007669"/>
    <property type="project" value="UniProtKB-UniRule"/>
</dbReference>
<keyword evidence="4 6" id="KW-0233">DNA recombination</keyword>
<comment type="caution">
    <text evidence="8">The sequence shown here is derived from an EMBL/GenBank/DDBJ whole genome shotgun (WGS) entry which is preliminary data.</text>
</comment>